<dbReference type="EMBL" id="JARQZJ010000129">
    <property type="protein sequence ID" value="KAK9891533.1"/>
    <property type="molecule type" value="Genomic_DNA"/>
</dbReference>
<evidence type="ECO:0000313" key="1">
    <source>
        <dbReference type="EMBL" id="KAK9891533.1"/>
    </source>
</evidence>
<name>A0AAW1V8N9_9CUCU</name>
<organism evidence="1 2">
    <name type="scientific">Henosepilachna vigintioctopunctata</name>
    <dbReference type="NCBI Taxonomy" id="420089"/>
    <lineage>
        <taxon>Eukaryota</taxon>
        <taxon>Metazoa</taxon>
        <taxon>Ecdysozoa</taxon>
        <taxon>Arthropoda</taxon>
        <taxon>Hexapoda</taxon>
        <taxon>Insecta</taxon>
        <taxon>Pterygota</taxon>
        <taxon>Neoptera</taxon>
        <taxon>Endopterygota</taxon>
        <taxon>Coleoptera</taxon>
        <taxon>Polyphaga</taxon>
        <taxon>Cucujiformia</taxon>
        <taxon>Coccinelloidea</taxon>
        <taxon>Coccinellidae</taxon>
        <taxon>Epilachninae</taxon>
        <taxon>Epilachnini</taxon>
        <taxon>Henosepilachna</taxon>
    </lineage>
</organism>
<sequence>CYGVLYHNCSRVADHAGTASVIIQLRDPIVFPGCHKSNDPAEIINHNRRYAETD</sequence>
<protein>
    <submittedName>
        <fullName evidence="1">Uncharacterized protein</fullName>
    </submittedName>
</protein>
<reference evidence="1 2" key="1">
    <citation type="submission" date="2023-03" db="EMBL/GenBank/DDBJ databases">
        <title>Genome insight into feeding habits of ladybird beetles.</title>
        <authorList>
            <person name="Li H.-S."/>
            <person name="Huang Y.-H."/>
            <person name="Pang H."/>
        </authorList>
    </citation>
    <scope>NUCLEOTIDE SEQUENCE [LARGE SCALE GENOMIC DNA]</scope>
    <source>
        <strain evidence="1">SYSU_2023b</strain>
        <tissue evidence="1">Whole body</tissue>
    </source>
</reference>
<comment type="caution">
    <text evidence="1">The sequence shown here is derived from an EMBL/GenBank/DDBJ whole genome shotgun (WGS) entry which is preliminary data.</text>
</comment>
<gene>
    <name evidence="1" type="ORF">WA026_015498</name>
</gene>
<keyword evidence="2" id="KW-1185">Reference proteome</keyword>
<evidence type="ECO:0000313" key="2">
    <source>
        <dbReference type="Proteomes" id="UP001431783"/>
    </source>
</evidence>
<proteinExistence type="predicted"/>
<feature type="non-terminal residue" evidence="1">
    <location>
        <position position="1"/>
    </location>
</feature>
<dbReference type="AlphaFoldDB" id="A0AAW1V8N9"/>
<dbReference type="Proteomes" id="UP001431783">
    <property type="component" value="Unassembled WGS sequence"/>
</dbReference>
<accession>A0AAW1V8N9</accession>